<dbReference type="Gene3D" id="3.30.40.10">
    <property type="entry name" value="Zinc/RING finger domain, C3HC4 (zinc finger)"/>
    <property type="match status" value="1"/>
</dbReference>
<dbReference type="InterPro" id="IPR001965">
    <property type="entry name" value="Znf_PHD"/>
</dbReference>
<evidence type="ECO:0000256" key="3">
    <source>
        <dbReference type="ARBA" id="ARBA00021616"/>
    </source>
</evidence>
<dbReference type="GO" id="GO:0008270">
    <property type="term" value="F:zinc ion binding"/>
    <property type="evidence" value="ECO:0007669"/>
    <property type="project" value="UniProtKB-KW"/>
</dbReference>
<evidence type="ECO:0000256" key="4">
    <source>
        <dbReference type="ARBA" id="ARBA00022723"/>
    </source>
</evidence>
<dbReference type="GO" id="GO:0005634">
    <property type="term" value="C:nucleus"/>
    <property type="evidence" value="ECO:0007669"/>
    <property type="project" value="TreeGrafter"/>
</dbReference>
<dbReference type="GO" id="GO:0006362">
    <property type="term" value="P:transcription elongation by RNA polymerase I"/>
    <property type="evidence" value="ECO:0007669"/>
    <property type="project" value="TreeGrafter"/>
</dbReference>
<dbReference type="CDD" id="cd21538">
    <property type="entry name" value="SPOC_TFIIS"/>
    <property type="match status" value="1"/>
</dbReference>
<organism evidence="9 10">
    <name type="scientific">Sphagnurus paluster</name>
    <dbReference type="NCBI Taxonomy" id="117069"/>
    <lineage>
        <taxon>Eukaryota</taxon>
        <taxon>Fungi</taxon>
        <taxon>Dikarya</taxon>
        <taxon>Basidiomycota</taxon>
        <taxon>Agaricomycotina</taxon>
        <taxon>Agaricomycetes</taxon>
        <taxon>Agaricomycetidae</taxon>
        <taxon>Agaricales</taxon>
        <taxon>Tricholomatineae</taxon>
        <taxon>Lyophyllaceae</taxon>
        <taxon>Sphagnurus</taxon>
    </lineage>
</organism>
<feature type="region of interest" description="Disordered" evidence="7">
    <location>
        <begin position="609"/>
        <end position="637"/>
    </location>
</feature>
<evidence type="ECO:0000313" key="9">
    <source>
        <dbReference type="EMBL" id="KAG5654372.1"/>
    </source>
</evidence>
<evidence type="ECO:0000256" key="7">
    <source>
        <dbReference type="SAM" id="MobiDB-lite"/>
    </source>
</evidence>
<feature type="compositionally biased region" description="Polar residues" evidence="7">
    <location>
        <begin position="609"/>
        <end position="630"/>
    </location>
</feature>
<feature type="compositionally biased region" description="Low complexity" evidence="7">
    <location>
        <begin position="1"/>
        <end position="18"/>
    </location>
</feature>
<feature type="compositionally biased region" description="Pro residues" evidence="7">
    <location>
        <begin position="914"/>
        <end position="950"/>
    </location>
</feature>
<accession>A0A9P7GWY0</accession>
<dbReference type="EMBL" id="JABCKI010000010">
    <property type="protein sequence ID" value="KAG5654372.1"/>
    <property type="molecule type" value="Genomic_DNA"/>
</dbReference>
<feature type="region of interest" description="Disordered" evidence="7">
    <location>
        <begin position="537"/>
        <end position="579"/>
    </location>
</feature>
<proteinExistence type="inferred from homology"/>
<name>A0A9P7GWY0_9AGAR</name>
<feature type="compositionally biased region" description="Polar residues" evidence="7">
    <location>
        <begin position="547"/>
        <end position="560"/>
    </location>
</feature>
<feature type="compositionally biased region" description="Basic and acidic residues" evidence="7">
    <location>
        <begin position="440"/>
        <end position="458"/>
    </location>
</feature>
<dbReference type="InterPro" id="IPR012921">
    <property type="entry name" value="SPOC_C"/>
</dbReference>
<dbReference type="InterPro" id="IPR036575">
    <property type="entry name" value="TFIIS_cen_dom_sf"/>
</dbReference>
<dbReference type="OrthoDB" id="436852at2759"/>
<evidence type="ECO:0000256" key="1">
    <source>
        <dbReference type="ARBA" id="ARBA00002311"/>
    </source>
</evidence>
<reference evidence="9" key="2">
    <citation type="submission" date="2021-10" db="EMBL/GenBank/DDBJ databases">
        <title>Phylogenomics reveals ancestral predisposition of the termite-cultivated fungus Termitomyces towards a domesticated lifestyle.</title>
        <authorList>
            <person name="Auxier B."/>
            <person name="Grum-Grzhimaylo A."/>
            <person name="Cardenas M.E."/>
            <person name="Lodge J.D."/>
            <person name="Laessoe T."/>
            <person name="Pedersen O."/>
            <person name="Smith M.E."/>
            <person name="Kuyper T.W."/>
            <person name="Franco-Molano E.A."/>
            <person name="Baroni T.J."/>
            <person name="Aanen D.K."/>
        </authorList>
    </citation>
    <scope>NUCLEOTIDE SEQUENCE</scope>
    <source>
        <strain evidence="9">D49</strain>
    </source>
</reference>
<evidence type="ECO:0000313" key="10">
    <source>
        <dbReference type="Proteomes" id="UP000717328"/>
    </source>
</evidence>
<evidence type="ECO:0000256" key="6">
    <source>
        <dbReference type="ARBA" id="ARBA00022833"/>
    </source>
</evidence>
<feature type="domain" description="TFIIS central" evidence="8">
    <location>
        <begin position="265"/>
        <end position="416"/>
    </location>
</feature>
<keyword evidence="6" id="KW-0862">Zinc</keyword>
<dbReference type="InterPro" id="IPR013083">
    <property type="entry name" value="Znf_RING/FYVE/PHD"/>
</dbReference>
<evidence type="ECO:0000256" key="2">
    <source>
        <dbReference type="ARBA" id="ARBA00011050"/>
    </source>
</evidence>
<feature type="compositionally biased region" description="Polar residues" evidence="7">
    <location>
        <begin position="569"/>
        <end position="579"/>
    </location>
</feature>
<feature type="region of interest" description="Disordered" evidence="7">
    <location>
        <begin position="124"/>
        <end position="175"/>
    </location>
</feature>
<comment type="caution">
    <text evidence="9">The sequence shown here is derived from an EMBL/GenBank/DDBJ whole genome shotgun (WGS) entry which is preliminary data.</text>
</comment>
<dbReference type="Proteomes" id="UP000717328">
    <property type="component" value="Unassembled WGS sequence"/>
</dbReference>
<feature type="region of interest" description="Disordered" evidence="7">
    <location>
        <begin position="433"/>
        <end position="524"/>
    </location>
</feature>
<keyword evidence="4" id="KW-0479">Metal-binding</keyword>
<evidence type="ECO:0000259" key="8">
    <source>
        <dbReference type="PROSITE" id="PS51321"/>
    </source>
</evidence>
<dbReference type="Gene3D" id="1.10.472.30">
    <property type="entry name" value="Transcription elongation factor S-II, central domain"/>
    <property type="match status" value="1"/>
</dbReference>
<comment type="function">
    <text evidence="1">Negative regulator of transcription elongation.</text>
</comment>
<feature type="region of interest" description="Disordered" evidence="7">
    <location>
        <begin position="195"/>
        <end position="264"/>
    </location>
</feature>
<dbReference type="SMART" id="SM00249">
    <property type="entry name" value="PHD"/>
    <property type="match status" value="1"/>
</dbReference>
<dbReference type="InterPro" id="IPR003618">
    <property type="entry name" value="TFIIS_cen_dom"/>
</dbReference>
<protein>
    <recommendedName>
        <fullName evidence="3">Transcription factor BYE1</fullName>
    </recommendedName>
</protein>
<dbReference type="SUPFAM" id="SSF46942">
    <property type="entry name" value="Elongation factor TFIIS domain 2"/>
    <property type="match status" value="1"/>
</dbReference>
<dbReference type="Pfam" id="PF07500">
    <property type="entry name" value="TFIIS_M"/>
    <property type="match status" value="1"/>
</dbReference>
<comment type="similarity">
    <text evidence="2">Belongs to the BYE1 family.</text>
</comment>
<keyword evidence="10" id="KW-1185">Reference proteome</keyword>
<dbReference type="GO" id="GO:0000977">
    <property type="term" value="F:RNA polymerase II transcription regulatory region sequence-specific DNA binding"/>
    <property type="evidence" value="ECO:0007669"/>
    <property type="project" value="TreeGrafter"/>
</dbReference>
<reference evidence="9" key="1">
    <citation type="submission" date="2021-02" db="EMBL/GenBank/DDBJ databases">
        <authorList>
            <person name="Nieuwenhuis M."/>
            <person name="Van De Peppel L.J.J."/>
        </authorList>
    </citation>
    <scope>NUCLEOTIDE SEQUENCE</scope>
    <source>
        <strain evidence="9">D49</strain>
    </source>
</reference>
<dbReference type="Pfam" id="PF07744">
    <property type="entry name" value="SPOC"/>
    <property type="match status" value="1"/>
</dbReference>
<dbReference type="GO" id="GO:0001139">
    <property type="term" value="F:RNA polymerase II complex recruiting activity"/>
    <property type="evidence" value="ECO:0007669"/>
    <property type="project" value="TreeGrafter"/>
</dbReference>
<keyword evidence="5" id="KW-0863">Zinc-finger</keyword>
<dbReference type="GO" id="GO:0006368">
    <property type="term" value="P:transcription elongation by RNA polymerase II"/>
    <property type="evidence" value="ECO:0007669"/>
    <property type="project" value="TreeGrafter"/>
</dbReference>
<dbReference type="PROSITE" id="PS51321">
    <property type="entry name" value="TFIIS_CENTRAL"/>
    <property type="match status" value="1"/>
</dbReference>
<dbReference type="GO" id="GO:0031564">
    <property type="term" value="P:transcription antitermination"/>
    <property type="evidence" value="ECO:0007669"/>
    <property type="project" value="TreeGrafter"/>
</dbReference>
<dbReference type="PANTHER" id="PTHR11477">
    <property type="entry name" value="TRANSCRIPTION FACTOR S-II ZINC FINGER DOMAIN-CONTAINING PROTEIN"/>
    <property type="match status" value="1"/>
</dbReference>
<dbReference type="InterPro" id="IPR019787">
    <property type="entry name" value="Znf_PHD-finger"/>
</dbReference>
<dbReference type="GO" id="GO:0031440">
    <property type="term" value="P:regulation of mRNA 3'-end processing"/>
    <property type="evidence" value="ECO:0007669"/>
    <property type="project" value="TreeGrafter"/>
</dbReference>
<feature type="region of interest" description="Disordered" evidence="7">
    <location>
        <begin position="911"/>
        <end position="1066"/>
    </location>
</feature>
<dbReference type="InterPro" id="IPR011011">
    <property type="entry name" value="Znf_FYVE_PHD"/>
</dbReference>
<feature type="compositionally biased region" description="Low complexity" evidence="7">
    <location>
        <begin position="953"/>
        <end position="968"/>
    </location>
</feature>
<dbReference type="AlphaFoldDB" id="A0A9P7GWY0"/>
<dbReference type="PANTHER" id="PTHR11477:SF11">
    <property type="entry name" value="TRANSCRIPTION FACTOR BYE1"/>
    <property type="match status" value="1"/>
</dbReference>
<dbReference type="Pfam" id="PF00628">
    <property type="entry name" value="PHD"/>
    <property type="match status" value="1"/>
</dbReference>
<feature type="compositionally biased region" description="Basic and acidic residues" evidence="7">
    <location>
        <begin position="1014"/>
        <end position="1023"/>
    </location>
</feature>
<feature type="compositionally biased region" description="Acidic residues" evidence="7">
    <location>
        <begin position="155"/>
        <end position="169"/>
    </location>
</feature>
<feature type="compositionally biased region" description="Polar residues" evidence="7">
    <location>
        <begin position="56"/>
        <end position="71"/>
    </location>
</feature>
<evidence type="ECO:0000256" key="5">
    <source>
        <dbReference type="ARBA" id="ARBA00022771"/>
    </source>
</evidence>
<feature type="compositionally biased region" description="Low complexity" evidence="7">
    <location>
        <begin position="460"/>
        <end position="487"/>
    </location>
</feature>
<sequence length="1066" mass="117242">MSTRARTRSAAASMANTALPAPPIVDIKPKSTRKTAKSVQPNLDQPEKENIKRKSQTPTRKVSSNTLSMKKSTRSDLQSHCICKGIDDGSPMVRCEHCKVWYHFTCVDLTEEDAEDIRTWEGPDAFEVNGGAQVPAPKKPAPKRVKRDIAAELPSESEEDPSSEDEYEDTNSKVQRSRKVCSTFDTIHWQFSELSDPQRPVRHLSPASESDSEVSDDPKPRRHRIRKQSGSPAPGPLKRKSHDASHTPPPKRKKPDITLPADDPTRKYCLGKLEELFRDIFLRNAHVRVPTNEGVSVVQKPPEDLTEEEKATLIEDSKRFADDLEKCVFEIYSEPDKLGEPSAGSKYKDRFRMLQFNLSKVDRVVIHQKISSAQITPKEISLMSSTDLANEETKQSIKIAEKEALEYSILTPTVVPRAKITHKGLEDIEDIHGEVTTLQDEERSRREEEEKRERERMARLRAQARQRTASISVPPESPSVVQQQQPWGGPPPVPNHAVGITASTTFGGESGPVVQSFGQPIPDPLEAELNLEDFINMDDDVPPASETAPQTTTSPASIQPVTHDIGSAPTKTSNVSLNSPITGISPFASKSDHPRSASFDLNALWNAAQKESTTPTASPPSEGNGHTNSPPLVPIEDKDNIDVDVEGAEDLDFDMFLEKDSPTTSLEAQQAALDALPYVWTGKINLPLDSTIPQETPVVARQIGGRPLEKGSALWKTLFPSSLLRIDGRVPVEDSAKFLLQVRMNAAKELIAVAFSPTSDGESGFRILSDFLIAKGRHGLVFPWGHRPMEHHPGRELYIIPLLSSDPLPEYMELLDDLHLPKLRKVNLLIGIWVLAKGKLAPPPAPPAPKIPILPPALQNLHVPTPPNGPIPPFAPTLPPAPALPANIAAEVASLTPEQIQLMIQALTAHGPIHFPPQPQPQPPQPPQPPPPQPQSRPPPPPQIHVPPPHVMAAPQAHAYPSPPAAHHTWNNPPHGYGGPYPPQSNSPSQQRYPRPPPLSWDRPGDNPPSPIVYDRDRGDRGGRGWRGNGARGRGNHRPNDAPQKPVDSGWPRRQRYDSGGPGPSW</sequence>
<gene>
    <name evidence="9" type="ORF">H0H81_003830</name>
</gene>
<feature type="region of interest" description="Disordered" evidence="7">
    <location>
        <begin position="1"/>
        <end position="71"/>
    </location>
</feature>
<dbReference type="SUPFAM" id="SSF57903">
    <property type="entry name" value="FYVE/PHD zinc finger"/>
    <property type="match status" value="1"/>
</dbReference>